<reference evidence="8" key="1">
    <citation type="submission" date="2013-10" db="EMBL/GenBank/DDBJ databases">
        <title>Draft genome sequence of Clostridium botulinum type B strain Osaka05.</title>
        <authorList>
            <person name="Sakaguchi Y."/>
            <person name="Hosomi K."/>
            <person name="Uchiyama J."/>
            <person name="Ogura Y."/>
            <person name="Sakaguchi M."/>
            <person name="Kohda T."/>
            <person name="Mukamoto M."/>
            <person name="Misawa N."/>
            <person name="Matsuzaki S."/>
            <person name="Hayashi T."/>
            <person name="Kozaki S."/>
        </authorList>
    </citation>
    <scope>NUCLEOTIDE SEQUENCE</scope>
    <source>
        <strain evidence="8">Osaka05</strain>
    </source>
</reference>
<name>A0A060N656_CLOBO</name>
<feature type="transmembrane region" description="Helical" evidence="6">
    <location>
        <begin position="278"/>
        <end position="298"/>
    </location>
</feature>
<evidence type="ECO:0000259" key="7">
    <source>
        <dbReference type="Pfam" id="PF00482"/>
    </source>
</evidence>
<feature type="transmembrane region" description="Helical" evidence="6">
    <location>
        <begin position="78"/>
        <end position="97"/>
    </location>
</feature>
<feature type="transmembrane region" description="Helical" evidence="6">
    <location>
        <begin position="103"/>
        <end position="120"/>
    </location>
</feature>
<dbReference type="Pfam" id="PF00482">
    <property type="entry name" value="T2SSF"/>
    <property type="match status" value="1"/>
</dbReference>
<evidence type="ECO:0000256" key="4">
    <source>
        <dbReference type="ARBA" id="ARBA00022989"/>
    </source>
</evidence>
<dbReference type="RefSeq" id="WP_030032180.1">
    <property type="nucleotide sequence ID" value="NZ_BA000059.1"/>
</dbReference>
<dbReference type="PANTHER" id="PTHR35007">
    <property type="entry name" value="INTEGRAL MEMBRANE PROTEIN-RELATED"/>
    <property type="match status" value="1"/>
</dbReference>
<feature type="transmembrane region" description="Helical" evidence="6">
    <location>
        <begin position="6"/>
        <end position="27"/>
    </location>
</feature>
<feature type="domain" description="Type II secretion system protein GspF" evidence="7">
    <location>
        <begin position="145"/>
        <end position="264"/>
    </location>
</feature>
<keyword evidence="4 6" id="KW-1133">Transmembrane helix</keyword>
<evidence type="ECO:0000313" key="8">
    <source>
        <dbReference type="EMBL" id="BAO05055.1"/>
    </source>
</evidence>
<evidence type="ECO:0000256" key="6">
    <source>
        <dbReference type="SAM" id="Phobius"/>
    </source>
</evidence>
<feature type="transmembrane region" description="Helical" evidence="6">
    <location>
        <begin position="247"/>
        <end position="266"/>
    </location>
</feature>
<proteinExistence type="predicted"/>
<dbReference type="PANTHER" id="PTHR35007:SF2">
    <property type="entry name" value="PILUS ASSEMBLE PROTEIN"/>
    <property type="match status" value="1"/>
</dbReference>
<sequence>MSKNVLLAISFLLSISLFIFFMCFILYKEYRVNKIQNDLKRQLADKSHKEKFSILKFFNINIEKIERKFLKAGINADVENIIFSYLLIATLILIIGIIINNTILSLIVPIVLGAIGYAYIEHKGTNRVIEINKQFINALIDIGDYLRIDSNLSNAIKNVTPNVAYPLKGEFIYIIKEIDSNTNILDALKHFDYRVNSTVVNTWVDSMLFANDKRANVSDSCIKHSAKVRKRLTQNEKLNAKLSGLKFISIMIMIILLGMAFMMLGSSPEFKDFLHEPFGRVLALITGISYTVTTVFIFRKINKEVTIL</sequence>
<dbReference type="EMBL" id="BA000059">
    <property type="protein sequence ID" value="BAO05055.1"/>
    <property type="molecule type" value="Genomic_DNA"/>
</dbReference>
<keyword evidence="3 6" id="KW-0812">Transmembrane</keyword>
<dbReference type="GO" id="GO:0005886">
    <property type="term" value="C:plasma membrane"/>
    <property type="evidence" value="ECO:0007669"/>
    <property type="project" value="UniProtKB-SubCell"/>
</dbReference>
<accession>A0A060N656</accession>
<evidence type="ECO:0000256" key="1">
    <source>
        <dbReference type="ARBA" id="ARBA00004651"/>
    </source>
</evidence>
<evidence type="ECO:0000256" key="3">
    <source>
        <dbReference type="ARBA" id="ARBA00022692"/>
    </source>
</evidence>
<keyword evidence="5 6" id="KW-0472">Membrane</keyword>
<evidence type="ECO:0000256" key="5">
    <source>
        <dbReference type="ARBA" id="ARBA00023136"/>
    </source>
</evidence>
<keyword evidence="2" id="KW-1003">Cell membrane</keyword>
<dbReference type="Proteomes" id="UP000054164">
    <property type="component" value="Unassembled WGS sequence"/>
</dbReference>
<dbReference type="InterPro" id="IPR018076">
    <property type="entry name" value="T2SS_GspF_dom"/>
</dbReference>
<dbReference type="HOGENOM" id="CLU_078486_0_0_9"/>
<evidence type="ECO:0000256" key="2">
    <source>
        <dbReference type="ARBA" id="ARBA00022475"/>
    </source>
</evidence>
<comment type="subcellular location">
    <subcellularLocation>
        <location evidence="1">Cell membrane</location>
        <topology evidence="1">Multi-pass membrane protein</topology>
    </subcellularLocation>
</comment>
<protein>
    <submittedName>
        <fullName evidence="8">Bacterial type II secretion system protein F domain protein</fullName>
    </submittedName>
</protein>
<gene>
    <name evidence="8" type="ORF">CBO05P2_030</name>
</gene>
<dbReference type="AlphaFoldDB" id="A0A060N656"/>
<organism evidence="8">
    <name type="scientific">Clostridium botulinum B str. Osaka05</name>
    <dbReference type="NCBI Taxonomy" id="1407017"/>
    <lineage>
        <taxon>Bacteria</taxon>
        <taxon>Bacillati</taxon>
        <taxon>Bacillota</taxon>
        <taxon>Clostridia</taxon>
        <taxon>Eubacteriales</taxon>
        <taxon>Clostridiaceae</taxon>
        <taxon>Clostridium</taxon>
    </lineage>
</organism>